<comment type="caution">
    <text evidence="1">The sequence shown here is derived from an EMBL/GenBank/DDBJ whole genome shotgun (WGS) entry which is preliminary data.</text>
</comment>
<accession>A0AAW2X069</accession>
<sequence length="71" mass="8238">MKSFILEYYNWISHGEDRVQEYFEAVTAPHLQEEQTPPAPMEEGTSTHWGNASEMNWTLRTVFDAVGQAYN</sequence>
<gene>
    <name evidence="1" type="ORF">Slati_1775500</name>
</gene>
<reference evidence="1" key="2">
    <citation type="journal article" date="2024" name="Plant">
        <title>Genomic evolution and insights into agronomic trait innovations of Sesamum species.</title>
        <authorList>
            <person name="Miao H."/>
            <person name="Wang L."/>
            <person name="Qu L."/>
            <person name="Liu H."/>
            <person name="Sun Y."/>
            <person name="Le M."/>
            <person name="Wang Q."/>
            <person name="Wei S."/>
            <person name="Zheng Y."/>
            <person name="Lin W."/>
            <person name="Duan Y."/>
            <person name="Cao H."/>
            <person name="Xiong S."/>
            <person name="Wang X."/>
            <person name="Wei L."/>
            <person name="Li C."/>
            <person name="Ma Q."/>
            <person name="Ju M."/>
            <person name="Zhao R."/>
            <person name="Li G."/>
            <person name="Mu C."/>
            <person name="Tian Q."/>
            <person name="Mei H."/>
            <person name="Zhang T."/>
            <person name="Gao T."/>
            <person name="Zhang H."/>
        </authorList>
    </citation>
    <scope>NUCLEOTIDE SEQUENCE</scope>
    <source>
        <strain evidence="1">KEN1</strain>
    </source>
</reference>
<dbReference type="EMBL" id="JACGWN010000006">
    <property type="protein sequence ID" value="KAL0446476.1"/>
    <property type="molecule type" value="Genomic_DNA"/>
</dbReference>
<dbReference type="AlphaFoldDB" id="A0AAW2X069"/>
<protein>
    <submittedName>
        <fullName evidence="1">Uncharacterized protein</fullName>
    </submittedName>
</protein>
<organism evidence="1">
    <name type="scientific">Sesamum latifolium</name>
    <dbReference type="NCBI Taxonomy" id="2727402"/>
    <lineage>
        <taxon>Eukaryota</taxon>
        <taxon>Viridiplantae</taxon>
        <taxon>Streptophyta</taxon>
        <taxon>Embryophyta</taxon>
        <taxon>Tracheophyta</taxon>
        <taxon>Spermatophyta</taxon>
        <taxon>Magnoliopsida</taxon>
        <taxon>eudicotyledons</taxon>
        <taxon>Gunneridae</taxon>
        <taxon>Pentapetalae</taxon>
        <taxon>asterids</taxon>
        <taxon>lamiids</taxon>
        <taxon>Lamiales</taxon>
        <taxon>Pedaliaceae</taxon>
        <taxon>Sesamum</taxon>
    </lineage>
</organism>
<reference evidence="1" key="1">
    <citation type="submission" date="2020-06" db="EMBL/GenBank/DDBJ databases">
        <authorList>
            <person name="Li T."/>
            <person name="Hu X."/>
            <person name="Zhang T."/>
            <person name="Song X."/>
            <person name="Zhang H."/>
            <person name="Dai N."/>
            <person name="Sheng W."/>
            <person name="Hou X."/>
            <person name="Wei L."/>
        </authorList>
    </citation>
    <scope>NUCLEOTIDE SEQUENCE</scope>
    <source>
        <strain evidence="1">KEN1</strain>
        <tissue evidence="1">Leaf</tissue>
    </source>
</reference>
<proteinExistence type="predicted"/>
<evidence type="ECO:0000313" key="1">
    <source>
        <dbReference type="EMBL" id="KAL0446476.1"/>
    </source>
</evidence>
<name>A0AAW2X069_9LAMI</name>